<keyword evidence="2" id="KW-1185">Reference proteome</keyword>
<dbReference type="Proteomes" id="UP001223634">
    <property type="component" value="Segment"/>
</dbReference>
<evidence type="ECO:0000313" key="2">
    <source>
        <dbReference type="Proteomes" id="UP001223634"/>
    </source>
</evidence>
<sequence>MSRPPIRTFDQFVQPGIEQTLVRIVPKASVPFPVLAYNSKCSHVEVYYSSLQYSLMKNAPTVICHDCREKRRLYDYCNQHIRYLAPVVYKSLGTNGETLCDICWACCMKGMNLKMFYRSYAEEEDDAPFHLPYRFKSKM</sequence>
<dbReference type="EMBL" id="MK419955">
    <property type="protein sequence ID" value="QEI03492.1"/>
    <property type="molecule type" value="Genomic_DNA"/>
</dbReference>
<organism evidence="1 2">
    <name type="scientific">Spodoptera cosmioides nucleopolyhedrovirus</name>
    <dbReference type="NCBI Taxonomy" id="2605774"/>
    <lineage>
        <taxon>Viruses</taxon>
        <taxon>Viruses incertae sedis</taxon>
        <taxon>Naldaviricetes</taxon>
        <taxon>Lefavirales</taxon>
        <taxon>Baculoviridae</taxon>
        <taxon>Alphabaculovirus</taxon>
        <taxon>Alphabaculovirus spocosmioidis</taxon>
    </lineage>
</organism>
<proteinExistence type="predicted"/>
<reference evidence="1 2" key="1">
    <citation type="submission" date="2019-01" db="EMBL/GenBank/DDBJ databases">
        <title>The Spodoptera cosmioides nucleopolyhedrovirus (SpcoNPV) is a novel virus isolated from the polyphagous black armyworm, Spodoptera cosmioides (Walker) (Lepidoptera: Noctuidae).</title>
        <authorList>
            <person name="Santos E.R."/>
            <person name="Oliveira L.B."/>
            <person name="Silva L.A."/>
            <person name="Sosa-Gomez D.R."/>
            <person name="Ribeiro B.M."/>
            <person name="Ardisson-Araujo D.M.P."/>
        </authorList>
    </citation>
    <scope>NUCLEOTIDE SEQUENCE [LARGE SCALE GENOMIC DNA]</scope>
    <source>
        <strain evidence="1">VPN72</strain>
    </source>
</reference>
<name>A0A6B7KH78_9ABAC</name>
<evidence type="ECO:0000313" key="1">
    <source>
        <dbReference type="EMBL" id="QEI03492.1"/>
    </source>
</evidence>
<accession>A0A6B7KH78</accession>
<protein>
    <submittedName>
        <fullName evidence="1">Uncharacterized protein</fullName>
    </submittedName>
</protein>